<sequence length="346" mass="38670">MRLFKNVLKEVKLGWRSHFFLLTVGLAIAYFLLMTFLIPEDLSTNIELVLQAENDELPNMLDLDYSESQASLSIVESRDEMNRIMDGKFNSIGIIVRGSISSPSVELVFQGHEDAETKEFIKLFVATFLTGPNDEFASESNIEYLQEIPSRSDNIPFNKSFLPIFLMFEAVMMGMIMVFAMVFSEKSQKTLHAYSVTPGKIWEYLGAKVILLALLGIIFAFILTPLVVGFEADYSKLMIIVAVGSFLSTSVSLTVASFYRNLSQSMAAMLALTVIFTLPMLSYFSEGFSPWYLRILPTYPILFALKGAVFPEFSSSEISGLILVAIEAAAAFLIAVTTYKLRLRKG</sequence>
<keyword evidence="3 5" id="KW-1133">Transmembrane helix</keyword>
<name>A0A7C1CU81_9BACT</name>
<feature type="transmembrane region" description="Helical" evidence="5">
    <location>
        <begin position="20"/>
        <end position="38"/>
    </location>
</feature>
<comment type="caution">
    <text evidence="7">The sequence shown here is derived from an EMBL/GenBank/DDBJ whole genome shotgun (WGS) entry which is preliminary data.</text>
</comment>
<organism evidence="7">
    <name type="scientific">Mesotoga infera</name>
    <dbReference type="NCBI Taxonomy" id="1236046"/>
    <lineage>
        <taxon>Bacteria</taxon>
        <taxon>Thermotogati</taxon>
        <taxon>Thermotogota</taxon>
        <taxon>Thermotogae</taxon>
        <taxon>Kosmotogales</taxon>
        <taxon>Kosmotogaceae</taxon>
        <taxon>Mesotoga</taxon>
    </lineage>
</organism>
<keyword evidence="2 5" id="KW-0812">Transmembrane</keyword>
<feature type="domain" description="ABC-2 type transporter transmembrane" evidence="6">
    <location>
        <begin position="20"/>
        <end position="336"/>
    </location>
</feature>
<proteinExistence type="predicted"/>
<feature type="transmembrane region" description="Helical" evidence="5">
    <location>
        <begin position="161"/>
        <end position="184"/>
    </location>
</feature>
<evidence type="ECO:0000313" key="7">
    <source>
        <dbReference type="EMBL" id="HDP78177.1"/>
    </source>
</evidence>
<dbReference type="Pfam" id="PF12698">
    <property type="entry name" value="ABC2_membrane_3"/>
    <property type="match status" value="1"/>
</dbReference>
<dbReference type="AlphaFoldDB" id="A0A7C1CU81"/>
<feature type="transmembrane region" description="Helical" evidence="5">
    <location>
        <begin position="237"/>
        <end position="259"/>
    </location>
</feature>
<feature type="transmembrane region" description="Helical" evidence="5">
    <location>
        <begin position="265"/>
        <end position="284"/>
    </location>
</feature>
<dbReference type="EMBL" id="DSBT01000242">
    <property type="protein sequence ID" value="HDP78177.1"/>
    <property type="molecule type" value="Genomic_DNA"/>
</dbReference>
<comment type="subcellular location">
    <subcellularLocation>
        <location evidence="1">Membrane</location>
        <topology evidence="1">Multi-pass membrane protein</topology>
    </subcellularLocation>
</comment>
<evidence type="ECO:0000256" key="3">
    <source>
        <dbReference type="ARBA" id="ARBA00022989"/>
    </source>
</evidence>
<keyword evidence="4 5" id="KW-0472">Membrane</keyword>
<feature type="transmembrane region" description="Helical" evidence="5">
    <location>
        <begin position="321"/>
        <end position="341"/>
    </location>
</feature>
<evidence type="ECO:0000256" key="4">
    <source>
        <dbReference type="ARBA" id="ARBA00023136"/>
    </source>
</evidence>
<evidence type="ECO:0000256" key="1">
    <source>
        <dbReference type="ARBA" id="ARBA00004141"/>
    </source>
</evidence>
<evidence type="ECO:0000256" key="2">
    <source>
        <dbReference type="ARBA" id="ARBA00022692"/>
    </source>
</evidence>
<gene>
    <name evidence="7" type="ORF">ENN47_08345</name>
</gene>
<dbReference type="InterPro" id="IPR013525">
    <property type="entry name" value="ABC2_TM"/>
</dbReference>
<evidence type="ECO:0000259" key="6">
    <source>
        <dbReference type="Pfam" id="PF12698"/>
    </source>
</evidence>
<feature type="transmembrane region" description="Helical" evidence="5">
    <location>
        <begin position="204"/>
        <end position="230"/>
    </location>
</feature>
<dbReference type="GO" id="GO:0016020">
    <property type="term" value="C:membrane"/>
    <property type="evidence" value="ECO:0007669"/>
    <property type="project" value="UniProtKB-SubCell"/>
</dbReference>
<dbReference type="Proteomes" id="UP000886198">
    <property type="component" value="Unassembled WGS sequence"/>
</dbReference>
<evidence type="ECO:0000256" key="5">
    <source>
        <dbReference type="SAM" id="Phobius"/>
    </source>
</evidence>
<dbReference type="GO" id="GO:0140359">
    <property type="term" value="F:ABC-type transporter activity"/>
    <property type="evidence" value="ECO:0007669"/>
    <property type="project" value="InterPro"/>
</dbReference>
<reference evidence="7" key="1">
    <citation type="journal article" date="2020" name="mSystems">
        <title>Genome- and Community-Level Interaction Insights into Carbon Utilization and Element Cycling Functions of Hydrothermarchaeota in Hydrothermal Sediment.</title>
        <authorList>
            <person name="Zhou Z."/>
            <person name="Liu Y."/>
            <person name="Xu W."/>
            <person name="Pan J."/>
            <person name="Luo Z.H."/>
            <person name="Li M."/>
        </authorList>
    </citation>
    <scope>NUCLEOTIDE SEQUENCE [LARGE SCALE GENOMIC DNA]</scope>
    <source>
        <strain evidence="7">SpSt-1179</strain>
    </source>
</reference>
<protein>
    <submittedName>
        <fullName evidence="7">ABC transporter permease</fullName>
    </submittedName>
</protein>
<accession>A0A7C1CU81</accession>